<gene>
    <name evidence="8" type="ORF">HC246_18200</name>
</gene>
<evidence type="ECO:0000256" key="4">
    <source>
        <dbReference type="ARBA" id="ARBA00022989"/>
    </source>
</evidence>
<dbReference type="Proteomes" id="UP000738376">
    <property type="component" value="Unassembled WGS sequence"/>
</dbReference>
<evidence type="ECO:0000256" key="6">
    <source>
        <dbReference type="SAM" id="Phobius"/>
    </source>
</evidence>
<evidence type="ECO:0000259" key="7">
    <source>
        <dbReference type="Pfam" id="PF13190"/>
    </source>
</evidence>
<evidence type="ECO:0000313" key="9">
    <source>
        <dbReference type="Proteomes" id="UP000738376"/>
    </source>
</evidence>
<evidence type="ECO:0000256" key="1">
    <source>
        <dbReference type="ARBA" id="ARBA00004236"/>
    </source>
</evidence>
<feature type="domain" description="PDGLE" evidence="7">
    <location>
        <begin position="8"/>
        <end position="101"/>
    </location>
</feature>
<evidence type="ECO:0000256" key="2">
    <source>
        <dbReference type="ARBA" id="ARBA00022475"/>
    </source>
</evidence>
<keyword evidence="2" id="KW-1003">Cell membrane</keyword>
<reference evidence="8 9" key="1">
    <citation type="submission" date="2020-03" db="EMBL/GenBank/DDBJ databases">
        <title>Draft Genome Sequence of 2-Methylisoborneol Producing Pseudanabaena yagii Strain GIHE-NHR1 Isolated from North Han River in South Korea.</title>
        <authorList>
            <person name="Jeong J."/>
        </authorList>
    </citation>
    <scope>NUCLEOTIDE SEQUENCE [LARGE SCALE GENOMIC DNA]</scope>
    <source>
        <strain evidence="8 9">GIHE-NHR1</strain>
    </source>
</reference>
<keyword evidence="5 6" id="KW-0472">Membrane</keyword>
<comment type="caution">
    <text evidence="8">The sequence shown here is derived from an EMBL/GenBank/DDBJ whole genome shotgun (WGS) entry which is preliminary data.</text>
</comment>
<name>A0ABX1LUQ5_9CYAN</name>
<evidence type="ECO:0000313" key="8">
    <source>
        <dbReference type="EMBL" id="NMF59898.1"/>
    </source>
</evidence>
<dbReference type="InterPro" id="IPR025937">
    <property type="entry name" value="PDGLE_dom"/>
</dbReference>
<keyword evidence="9" id="KW-1185">Reference proteome</keyword>
<proteinExistence type="predicted"/>
<organism evidence="8 9">
    <name type="scientific">Pseudanabaena yagii GIHE-NHR1</name>
    <dbReference type="NCBI Taxonomy" id="2722753"/>
    <lineage>
        <taxon>Bacteria</taxon>
        <taxon>Bacillati</taxon>
        <taxon>Cyanobacteriota</taxon>
        <taxon>Cyanophyceae</taxon>
        <taxon>Pseudanabaenales</taxon>
        <taxon>Pseudanabaenaceae</taxon>
        <taxon>Pseudanabaena</taxon>
        <taxon>Pseudanabaena yagii</taxon>
    </lineage>
</organism>
<dbReference type="RefSeq" id="WP_169364869.1">
    <property type="nucleotide sequence ID" value="NZ_JAAVJL010000002.1"/>
</dbReference>
<keyword evidence="4 6" id="KW-1133">Transmembrane helix</keyword>
<dbReference type="Pfam" id="PF13190">
    <property type="entry name" value="PDGLE"/>
    <property type="match status" value="1"/>
</dbReference>
<keyword evidence="3 6" id="KW-0812">Transmembrane</keyword>
<dbReference type="EMBL" id="JAAVJL010000002">
    <property type="protein sequence ID" value="NMF59898.1"/>
    <property type="molecule type" value="Genomic_DNA"/>
</dbReference>
<feature type="transmembrane region" description="Helical" evidence="6">
    <location>
        <begin position="77"/>
        <end position="98"/>
    </location>
</feature>
<accession>A0ABX1LUQ5</accession>
<protein>
    <submittedName>
        <fullName evidence="8">Cobalt transport protein</fullName>
    </submittedName>
</protein>
<sequence>MINKNLIFVFIGLALALSMAGFLSPFASKEPDGLDRVSKDLKFAEKATSESPTKRLPFSQIFDEYSVKAIPKENEKLSTAIAGVTGTLVVFGLAWGIGKLTVRNSAPKE</sequence>
<evidence type="ECO:0000256" key="3">
    <source>
        <dbReference type="ARBA" id="ARBA00022692"/>
    </source>
</evidence>
<comment type="subcellular location">
    <subcellularLocation>
        <location evidence="1">Cell membrane</location>
    </subcellularLocation>
</comment>
<evidence type="ECO:0000256" key="5">
    <source>
        <dbReference type="ARBA" id="ARBA00023136"/>
    </source>
</evidence>